<protein>
    <submittedName>
        <fullName evidence="1">Uncharacterized protein</fullName>
    </submittedName>
</protein>
<evidence type="ECO:0000313" key="2">
    <source>
        <dbReference type="Proteomes" id="UP000310326"/>
    </source>
</evidence>
<gene>
    <name evidence="1" type="ORF">kac65v161_gp051</name>
</gene>
<name>A0A482MHY5_9CAUD</name>
<dbReference type="EMBL" id="MK605243">
    <property type="protein sequence ID" value="QBQ73289.1"/>
    <property type="molecule type" value="Genomic_DNA"/>
</dbReference>
<sequence>MLLSTLRLLDFIYDSSSPPQVATLLCFDHQPKLRFIAEFLPHQLLPFSSGLVFPGVRLSLGY</sequence>
<reference evidence="1 2" key="1">
    <citation type="submission" date="2019-03" db="EMBL/GenBank/DDBJ databases">
        <title>Diversity and diversification of Nodularia spumigena cyanophages in the Baltic Sea.</title>
        <authorList>
            <person name="Sulcius S."/>
            <person name="Holmfeldt K."/>
            <person name="Simoliunas E."/>
        </authorList>
    </citation>
    <scope>NUCLEOTIDE SEQUENCE [LARGE SCALE GENOMIC DNA]</scope>
</reference>
<organism evidence="1 2">
    <name type="scientific">Nodularia phage vB_NspS-kac65v161</name>
    <dbReference type="NCBI Taxonomy" id="2557580"/>
    <lineage>
        <taxon>Viruses</taxon>
        <taxon>Duplodnaviria</taxon>
        <taxon>Heunggongvirae</taxon>
        <taxon>Uroviricota</taxon>
        <taxon>Caudoviricetes</taxon>
        <taxon>Ravarandavirus</taxon>
        <taxon>Ravarandavirus kac65v151</taxon>
    </lineage>
</organism>
<proteinExistence type="predicted"/>
<evidence type="ECO:0000313" key="1">
    <source>
        <dbReference type="EMBL" id="QBQ73289.1"/>
    </source>
</evidence>
<accession>A0A482MHY5</accession>
<dbReference type="Proteomes" id="UP000310326">
    <property type="component" value="Segment"/>
</dbReference>